<dbReference type="Proteomes" id="UP000708208">
    <property type="component" value="Unassembled WGS sequence"/>
</dbReference>
<name>A0A8J2KBE9_9HEXA</name>
<dbReference type="OrthoDB" id="6366580at2759"/>
<evidence type="ECO:0000313" key="2">
    <source>
        <dbReference type="EMBL" id="CAG7733072.1"/>
    </source>
</evidence>
<keyword evidence="3" id="KW-1185">Reference proteome</keyword>
<protein>
    <submittedName>
        <fullName evidence="2">Uncharacterized protein</fullName>
    </submittedName>
</protein>
<dbReference type="EMBL" id="CAJVCH010242372">
    <property type="protein sequence ID" value="CAG7733072.1"/>
    <property type="molecule type" value="Genomic_DNA"/>
</dbReference>
<dbReference type="AlphaFoldDB" id="A0A8J2KBE9"/>
<feature type="non-terminal residue" evidence="2">
    <location>
        <position position="356"/>
    </location>
</feature>
<comment type="caution">
    <text evidence="2">The sequence shown here is derived from an EMBL/GenBank/DDBJ whole genome shotgun (WGS) entry which is preliminary data.</text>
</comment>
<gene>
    <name evidence="2" type="ORF">AFUS01_LOCUS21541</name>
</gene>
<proteinExistence type="predicted"/>
<sequence>DMKEFLLNVGPTVEPVSVEDYDGIPVVVSSESEESECEEIFATDVATSDWEDLLPQTESKDENFEVWVQDLVDWAKTKLSRHGCTAHALQLVVRECLKKNPRATEILHYIQKLIVFFNSTYWNQRLKKLTKKSLIKMGDTRWNGFLLALQRILEEGFIANINQVLEEAKKGKTGKRRSTIPDMISPETEEDMIELASLLTPFLKLTNALQADEVTSSRVIPGLIGVYKEVAAQNPVKPYMKILRSSLCLTLVERFGAAQEFNPSKKGAKKHLLKVFENNAYILATLLDPRIKLKPFKAKLTESYKLEAFVPTEGKARGILAEAFNSDKEENDNEEAGNINEAPTVSSAKRKRVDDS</sequence>
<feature type="region of interest" description="Disordered" evidence="1">
    <location>
        <begin position="321"/>
        <end position="356"/>
    </location>
</feature>
<evidence type="ECO:0000313" key="3">
    <source>
        <dbReference type="Proteomes" id="UP000708208"/>
    </source>
</evidence>
<reference evidence="2" key="1">
    <citation type="submission" date="2021-06" db="EMBL/GenBank/DDBJ databases">
        <authorList>
            <person name="Hodson N. C."/>
            <person name="Mongue J. A."/>
            <person name="Jaron S. K."/>
        </authorList>
    </citation>
    <scope>NUCLEOTIDE SEQUENCE</scope>
</reference>
<evidence type="ECO:0000256" key="1">
    <source>
        <dbReference type="SAM" id="MobiDB-lite"/>
    </source>
</evidence>
<accession>A0A8J2KBE9</accession>
<organism evidence="2 3">
    <name type="scientific">Allacma fusca</name>
    <dbReference type="NCBI Taxonomy" id="39272"/>
    <lineage>
        <taxon>Eukaryota</taxon>
        <taxon>Metazoa</taxon>
        <taxon>Ecdysozoa</taxon>
        <taxon>Arthropoda</taxon>
        <taxon>Hexapoda</taxon>
        <taxon>Collembola</taxon>
        <taxon>Symphypleona</taxon>
        <taxon>Sminthuridae</taxon>
        <taxon>Allacma</taxon>
    </lineage>
</organism>
<feature type="non-terminal residue" evidence="2">
    <location>
        <position position="1"/>
    </location>
</feature>